<keyword evidence="4" id="KW-0012">Acyltransferase</keyword>
<gene>
    <name evidence="7" type="ORF">GIB67_033201</name>
</gene>
<dbReference type="InterPro" id="IPR013601">
    <property type="entry name" value="FAE1_typ3_polyketide_synth"/>
</dbReference>
<name>A0A7J7MPP5_9MAGN</name>
<evidence type="ECO:0000259" key="6">
    <source>
        <dbReference type="Pfam" id="PF08541"/>
    </source>
</evidence>
<keyword evidence="3" id="KW-0808">Transferase</keyword>
<protein>
    <recommendedName>
        <fullName evidence="2">very-long-chain 3-oxoacyl-CoA synthase</fullName>
        <ecNumber evidence="2">2.3.1.199</ecNumber>
    </recommendedName>
</protein>
<proteinExistence type="inferred from homology"/>
<evidence type="ECO:0000256" key="3">
    <source>
        <dbReference type="ARBA" id="ARBA00022679"/>
    </source>
</evidence>
<accession>A0A7J7MPP5</accession>
<evidence type="ECO:0000313" key="8">
    <source>
        <dbReference type="Proteomes" id="UP000541444"/>
    </source>
</evidence>
<dbReference type="EMBL" id="JACGCM010001301">
    <property type="protein sequence ID" value="KAF6156732.1"/>
    <property type="molecule type" value="Genomic_DNA"/>
</dbReference>
<dbReference type="InterPro" id="IPR013747">
    <property type="entry name" value="ACP_syn_III_C"/>
</dbReference>
<dbReference type="InterPro" id="IPR012392">
    <property type="entry name" value="3-ktacl-CoA_syn"/>
</dbReference>
<dbReference type="GO" id="GO:0006633">
    <property type="term" value="P:fatty acid biosynthetic process"/>
    <property type="evidence" value="ECO:0007669"/>
    <property type="project" value="InterPro"/>
</dbReference>
<comment type="similarity">
    <text evidence="1">Belongs to the thiolase-like superfamily. Chalcone/stilbene synthases family.</text>
</comment>
<evidence type="ECO:0000259" key="5">
    <source>
        <dbReference type="Pfam" id="PF08392"/>
    </source>
</evidence>
<dbReference type="EC" id="2.3.1.199" evidence="2"/>
<organism evidence="7 8">
    <name type="scientific">Kingdonia uniflora</name>
    <dbReference type="NCBI Taxonomy" id="39325"/>
    <lineage>
        <taxon>Eukaryota</taxon>
        <taxon>Viridiplantae</taxon>
        <taxon>Streptophyta</taxon>
        <taxon>Embryophyta</taxon>
        <taxon>Tracheophyta</taxon>
        <taxon>Spermatophyta</taxon>
        <taxon>Magnoliopsida</taxon>
        <taxon>Ranunculales</taxon>
        <taxon>Circaeasteraceae</taxon>
        <taxon>Kingdonia</taxon>
    </lineage>
</organism>
<dbReference type="Pfam" id="PF08392">
    <property type="entry name" value="FAE1_CUT1_RppA"/>
    <property type="match status" value="1"/>
</dbReference>
<evidence type="ECO:0000256" key="2">
    <source>
        <dbReference type="ARBA" id="ARBA00012307"/>
    </source>
</evidence>
<dbReference type="Pfam" id="PF08541">
    <property type="entry name" value="ACP_syn_III_C"/>
    <property type="match status" value="1"/>
</dbReference>
<feature type="domain" description="FAE" evidence="5">
    <location>
        <begin position="3"/>
        <end position="253"/>
    </location>
</feature>
<evidence type="ECO:0000256" key="1">
    <source>
        <dbReference type="ARBA" id="ARBA00005531"/>
    </source>
</evidence>
<dbReference type="InterPro" id="IPR016039">
    <property type="entry name" value="Thiolase-like"/>
</dbReference>
<dbReference type="PANTHER" id="PTHR31561">
    <property type="entry name" value="3-KETOACYL-COA SYNTHASE"/>
    <property type="match status" value="1"/>
</dbReference>
<evidence type="ECO:0000313" key="7">
    <source>
        <dbReference type="EMBL" id="KAF6156732.1"/>
    </source>
</evidence>
<comment type="caution">
    <text evidence="7">The sequence shown here is derived from an EMBL/GenBank/DDBJ whole genome shotgun (WGS) entry which is preliminary data.</text>
</comment>
<dbReference type="Gene3D" id="3.40.47.10">
    <property type="match status" value="1"/>
</dbReference>
<keyword evidence="8" id="KW-1185">Reference proteome</keyword>
<sequence>MCFNEESIQFQTKVVERSGIGSEACMPISLHQLPPDGSKISDAREEVEFTLFRLVEDLLVKHNLDPKNIDILIANCSLFCPTPSISAMVINKFGFRSNVLSFNLSGMGCSAGLLSISLAKDLLKVHKNSLALVLSMETITPNGYSGNNKSMLLSNTLFRMGGAALLLSNKRQDKSTAKYVLQHLVRTNLGHDDQSYRSVFQEPDNDGLVGVALSLDLLRVASKALTLNVTTLGPLVLPYSEQILFAWSIILRKIWPPAKRKPTYVPDFKRAFKHFCIHAGGRAVIDAVENNLGLCEEEGEPSRMTLYRFGNTSSSSLWYELSYLEAKGRVKRGDQIWQIAFGSGFKCNSAVWKCVSDLDPAAENAWSDEIHLYPILVPEVLDH</sequence>
<dbReference type="SUPFAM" id="SSF53901">
    <property type="entry name" value="Thiolase-like"/>
    <property type="match status" value="1"/>
</dbReference>
<reference evidence="7 8" key="1">
    <citation type="journal article" date="2020" name="IScience">
        <title>Genome Sequencing of the Endangered Kingdonia uniflora (Circaeasteraceae, Ranunculales) Reveals Potential Mechanisms of Evolutionary Specialization.</title>
        <authorList>
            <person name="Sun Y."/>
            <person name="Deng T."/>
            <person name="Zhang A."/>
            <person name="Moore M.J."/>
            <person name="Landis J.B."/>
            <person name="Lin N."/>
            <person name="Zhang H."/>
            <person name="Zhang X."/>
            <person name="Huang J."/>
            <person name="Zhang X."/>
            <person name="Sun H."/>
            <person name="Wang H."/>
        </authorList>
    </citation>
    <scope>NUCLEOTIDE SEQUENCE [LARGE SCALE GENOMIC DNA]</scope>
    <source>
        <strain evidence="7">TB1705</strain>
        <tissue evidence="7">Leaf</tissue>
    </source>
</reference>
<feature type="domain" description="Beta-ketoacyl-[acyl-carrier-protein] synthase III C-terminal" evidence="6">
    <location>
        <begin position="273"/>
        <end position="353"/>
    </location>
</feature>
<dbReference type="GO" id="GO:0009922">
    <property type="term" value="F:fatty acid elongase activity"/>
    <property type="evidence" value="ECO:0007669"/>
    <property type="project" value="UniProtKB-EC"/>
</dbReference>
<dbReference type="GO" id="GO:0016020">
    <property type="term" value="C:membrane"/>
    <property type="evidence" value="ECO:0007669"/>
    <property type="project" value="InterPro"/>
</dbReference>
<dbReference type="Proteomes" id="UP000541444">
    <property type="component" value="Unassembled WGS sequence"/>
</dbReference>
<dbReference type="OrthoDB" id="329835at2759"/>
<dbReference type="CDD" id="cd00831">
    <property type="entry name" value="CHS_like"/>
    <property type="match status" value="1"/>
</dbReference>
<evidence type="ECO:0000256" key="4">
    <source>
        <dbReference type="ARBA" id="ARBA00023315"/>
    </source>
</evidence>
<dbReference type="AlphaFoldDB" id="A0A7J7MPP5"/>